<evidence type="ECO:0000256" key="1">
    <source>
        <dbReference type="SAM" id="Phobius"/>
    </source>
</evidence>
<feature type="transmembrane region" description="Helical" evidence="1">
    <location>
        <begin position="20"/>
        <end position="40"/>
    </location>
</feature>
<dbReference type="RefSeq" id="WP_369610041.1">
    <property type="nucleotide sequence ID" value="NZ_AP031322.1"/>
</dbReference>
<keyword evidence="1" id="KW-0472">Membrane</keyword>
<dbReference type="AlphaFoldDB" id="A0AAT9GUH5"/>
<reference evidence="2" key="1">
    <citation type="submission" date="2024-03" db="EMBL/GenBank/DDBJ databases">
        <title>Complete genome sequence of Sulfurisphaera javensis strain KD-1.</title>
        <authorList>
            <person name="Sakai H."/>
            <person name="Nur N."/>
            <person name="Suwanto A."/>
            <person name="Kurosawa N."/>
        </authorList>
    </citation>
    <scope>NUCLEOTIDE SEQUENCE</scope>
    <source>
        <strain evidence="2">KD-1</strain>
    </source>
</reference>
<feature type="transmembrane region" description="Helical" evidence="1">
    <location>
        <begin position="160"/>
        <end position="180"/>
    </location>
</feature>
<name>A0AAT9GUH5_9CREN</name>
<accession>A0AAT9GUH5</accession>
<evidence type="ECO:0000313" key="2">
    <source>
        <dbReference type="EMBL" id="BFH74540.1"/>
    </source>
</evidence>
<feature type="transmembrane region" description="Helical" evidence="1">
    <location>
        <begin position="97"/>
        <end position="120"/>
    </location>
</feature>
<keyword evidence="1" id="KW-0812">Transmembrane</keyword>
<feature type="transmembrane region" description="Helical" evidence="1">
    <location>
        <begin position="52"/>
        <end position="76"/>
    </location>
</feature>
<sequence>MSQKLLTAFKMILRDDKSSFRRYIVLGAFDGLLVALSIIVSSAIAKTPIPKLIPLTLSGIVGVSLSSMWNTIVVELKEREEDLKELERQMMRSLRGTVYDYSMKIGVILSTIAHTLSPFIGLVPLLIYILFRNITLTILLSAGSLSVLGIFYEGELREKIFTIVLMVMAGLVSALLSILITTSL</sequence>
<dbReference type="KEGG" id="sjv:SJAV_24840"/>
<dbReference type="EMBL" id="AP031322">
    <property type="protein sequence ID" value="BFH74540.1"/>
    <property type="molecule type" value="Genomic_DNA"/>
</dbReference>
<keyword evidence="1" id="KW-1133">Transmembrane helix</keyword>
<organism evidence="2">
    <name type="scientific">Sulfurisphaera javensis</name>
    <dbReference type="NCBI Taxonomy" id="2049879"/>
    <lineage>
        <taxon>Archaea</taxon>
        <taxon>Thermoproteota</taxon>
        <taxon>Thermoprotei</taxon>
        <taxon>Sulfolobales</taxon>
        <taxon>Sulfolobaceae</taxon>
        <taxon>Sulfurisphaera</taxon>
    </lineage>
</organism>
<gene>
    <name evidence="2" type="ORF">SJAV_24840</name>
</gene>
<dbReference type="GeneID" id="92355442"/>
<proteinExistence type="predicted"/>
<protein>
    <submittedName>
        <fullName evidence="2">Membrane protein</fullName>
    </submittedName>
</protein>
<feature type="transmembrane region" description="Helical" evidence="1">
    <location>
        <begin position="126"/>
        <end position="148"/>
    </location>
</feature>